<name>A0A7I7SDY2_9MYCO</name>
<dbReference type="AlphaFoldDB" id="A0A7I7SDY2"/>
<dbReference type="EMBL" id="NCXO01000002">
    <property type="protein sequence ID" value="OSC35708.1"/>
    <property type="molecule type" value="Genomic_DNA"/>
</dbReference>
<dbReference type="OrthoDB" id="4718924at2"/>
<accession>A0A7I7SDY2</accession>
<sequence>MTSLVGPWTRTPSVLLLGDTDTMAHCDELTATAQRRGYAIADIYAFDVWEPGRTADLTGVAAVVAALTRAIADHLDIWVPFLSPDLGREQHPRRISLVLQRHGLNLLAGQKLAALPTKSGVNEIDWALRTEVRAVDALDNAALAAAGVKKLSAEIERTLVAAAARTVGTRRTSVSGDDHRGGESAGPPVLPPAHVPWRYRKPQVTDYVRWLVNACGVSQAATARVLNSSGQRTETDREWRSGSVGALLKG</sequence>
<proteinExistence type="predicted"/>
<protein>
    <submittedName>
        <fullName evidence="1">Uncharacterized protein</fullName>
    </submittedName>
</protein>
<organism evidence="1 2">
    <name type="scientific">Mycolicibacillus koreensis</name>
    <dbReference type="NCBI Taxonomy" id="1069220"/>
    <lineage>
        <taxon>Bacteria</taxon>
        <taxon>Bacillati</taxon>
        <taxon>Actinomycetota</taxon>
        <taxon>Actinomycetes</taxon>
        <taxon>Mycobacteriales</taxon>
        <taxon>Mycobacteriaceae</taxon>
        <taxon>Mycolicibacillus</taxon>
    </lineage>
</organism>
<gene>
    <name evidence="1" type="ORF">B8W67_01095</name>
</gene>
<comment type="caution">
    <text evidence="1">The sequence shown here is derived from an EMBL/GenBank/DDBJ whole genome shotgun (WGS) entry which is preliminary data.</text>
</comment>
<reference evidence="1 2" key="1">
    <citation type="submission" date="2017-04" db="EMBL/GenBank/DDBJ databases">
        <title>The new phylogeny of genus Mycobacterium.</title>
        <authorList>
            <person name="Tortoli E."/>
            <person name="Trovato A."/>
            <person name="Cirillo D.M."/>
        </authorList>
    </citation>
    <scope>NUCLEOTIDE SEQUENCE [LARGE SCALE GENOMIC DNA]</scope>
    <source>
        <strain evidence="1 2">KCTC 19819</strain>
    </source>
</reference>
<dbReference type="Proteomes" id="UP000193577">
    <property type="component" value="Unassembled WGS sequence"/>
</dbReference>
<evidence type="ECO:0000313" key="1">
    <source>
        <dbReference type="EMBL" id="OSC35708.1"/>
    </source>
</evidence>
<keyword evidence="2" id="KW-1185">Reference proteome</keyword>
<evidence type="ECO:0000313" key="2">
    <source>
        <dbReference type="Proteomes" id="UP000193577"/>
    </source>
</evidence>